<accession>A0A382G3R4</accession>
<feature type="non-terminal residue" evidence="1">
    <location>
        <position position="181"/>
    </location>
</feature>
<dbReference type="AlphaFoldDB" id="A0A382G3R4"/>
<name>A0A382G3R4_9ZZZZ</name>
<reference evidence="1" key="1">
    <citation type="submission" date="2018-05" db="EMBL/GenBank/DDBJ databases">
        <authorList>
            <person name="Lanie J.A."/>
            <person name="Ng W.-L."/>
            <person name="Kazmierczak K.M."/>
            <person name="Andrzejewski T.M."/>
            <person name="Davidsen T.M."/>
            <person name="Wayne K.J."/>
            <person name="Tettelin H."/>
            <person name="Glass J.I."/>
            <person name="Rusch D."/>
            <person name="Podicherti R."/>
            <person name="Tsui H.-C.T."/>
            <person name="Winkler M.E."/>
        </authorList>
    </citation>
    <scope>NUCLEOTIDE SEQUENCE</scope>
</reference>
<dbReference type="InterPro" id="IPR046150">
    <property type="entry name" value="DUF6152"/>
</dbReference>
<gene>
    <name evidence="1" type="ORF">METZ01_LOCUS222800</name>
</gene>
<proteinExistence type="predicted"/>
<evidence type="ECO:0000313" key="1">
    <source>
        <dbReference type="EMBL" id="SVB69946.1"/>
    </source>
</evidence>
<dbReference type="EMBL" id="UINC01053436">
    <property type="protein sequence ID" value="SVB69946.1"/>
    <property type="molecule type" value="Genomic_DNA"/>
</dbReference>
<dbReference type="Pfam" id="PF19649">
    <property type="entry name" value="DUF6152"/>
    <property type="match status" value="1"/>
</dbReference>
<protein>
    <submittedName>
        <fullName evidence="1">Uncharacterized protein</fullName>
    </submittedName>
</protein>
<sequence length="181" mass="19980">MMDAVWAGCVVFTLAIPASAHHGPVGSPSLYDVADLVVLEGELTEVFWRSPHVRFRLKALNNAGEETFWELETGVPSQLESGGITADLFPVGGHIKAAGFVSFRNPHSLGLRNMLLPNGQEFAGTRSKLLWSTERVERVQRQLESAKVKVAEEAADRIFRVWGATMRPSEWAAAHSYDHLL</sequence>
<organism evidence="1">
    <name type="scientific">marine metagenome</name>
    <dbReference type="NCBI Taxonomy" id="408172"/>
    <lineage>
        <taxon>unclassified sequences</taxon>
        <taxon>metagenomes</taxon>
        <taxon>ecological metagenomes</taxon>
    </lineage>
</organism>